<accession>A0A9P8ZXL6</accession>
<dbReference type="AlphaFoldDB" id="A0A9P8ZXL6"/>
<evidence type="ECO:0000256" key="4">
    <source>
        <dbReference type="SAM" id="SignalP"/>
    </source>
</evidence>
<dbReference type="PANTHER" id="PTHR11552">
    <property type="entry name" value="GLUCOSE-METHANOL-CHOLINE GMC OXIDOREDUCTASE"/>
    <property type="match status" value="1"/>
</dbReference>
<feature type="active site" description="Proton acceptor" evidence="2">
    <location>
        <position position="605"/>
    </location>
</feature>
<evidence type="ECO:0000256" key="3">
    <source>
        <dbReference type="PIRSR" id="PIRSR000137-2"/>
    </source>
</evidence>
<protein>
    <submittedName>
        <fullName evidence="6">Choline dehydrogenase</fullName>
    </submittedName>
</protein>
<comment type="caution">
    <text evidence="6">The sequence shown here is derived from an EMBL/GenBank/DDBJ whole genome shotgun (WGS) entry which is preliminary data.</text>
</comment>
<dbReference type="PANTHER" id="PTHR11552:SF115">
    <property type="entry name" value="DEHYDROGENASE XPTC-RELATED"/>
    <property type="match status" value="1"/>
</dbReference>
<feature type="signal peptide" evidence="4">
    <location>
        <begin position="1"/>
        <end position="22"/>
    </location>
</feature>
<dbReference type="Gene3D" id="3.30.560.10">
    <property type="entry name" value="Glucose Oxidase, domain 3"/>
    <property type="match status" value="1"/>
</dbReference>
<keyword evidence="3" id="KW-0274">FAD</keyword>
<keyword evidence="7" id="KW-1185">Reference proteome</keyword>
<dbReference type="PIRSF" id="PIRSF000137">
    <property type="entry name" value="Alcohol_oxidase"/>
    <property type="match status" value="1"/>
</dbReference>
<evidence type="ECO:0000259" key="5">
    <source>
        <dbReference type="PROSITE" id="PS00624"/>
    </source>
</evidence>
<evidence type="ECO:0000313" key="7">
    <source>
        <dbReference type="Proteomes" id="UP000758603"/>
    </source>
</evidence>
<dbReference type="OrthoDB" id="269227at2759"/>
<dbReference type="GO" id="GO:0050660">
    <property type="term" value="F:flavin adenine dinucleotide binding"/>
    <property type="evidence" value="ECO:0007669"/>
    <property type="project" value="InterPro"/>
</dbReference>
<dbReference type="PROSITE" id="PS51257">
    <property type="entry name" value="PROKAR_LIPOPROTEIN"/>
    <property type="match status" value="1"/>
</dbReference>
<dbReference type="Proteomes" id="UP000758603">
    <property type="component" value="Unassembled WGS sequence"/>
</dbReference>
<dbReference type="SUPFAM" id="SSF51905">
    <property type="entry name" value="FAD/NAD(P)-binding domain"/>
    <property type="match status" value="1"/>
</dbReference>
<evidence type="ECO:0000256" key="1">
    <source>
        <dbReference type="ARBA" id="ARBA00010790"/>
    </source>
</evidence>
<dbReference type="PROSITE" id="PS00624">
    <property type="entry name" value="GMC_OXRED_2"/>
    <property type="match status" value="1"/>
</dbReference>
<gene>
    <name evidence="6" type="ORF">BKA67DRAFT_519626</name>
</gene>
<name>A0A9P8ZXL6_9PEZI</name>
<dbReference type="InterPro" id="IPR036188">
    <property type="entry name" value="FAD/NAD-bd_sf"/>
</dbReference>
<dbReference type="GO" id="GO:0044550">
    <property type="term" value="P:secondary metabolite biosynthetic process"/>
    <property type="evidence" value="ECO:0007669"/>
    <property type="project" value="TreeGrafter"/>
</dbReference>
<comment type="similarity">
    <text evidence="1">Belongs to the GMC oxidoreductase family.</text>
</comment>
<keyword evidence="3" id="KW-0285">Flavoprotein</keyword>
<dbReference type="Pfam" id="PF05199">
    <property type="entry name" value="GMC_oxred_C"/>
    <property type="match status" value="1"/>
</dbReference>
<dbReference type="Pfam" id="PF00732">
    <property type="entry name" value="GMC_oxred_N"/>
    <property type="match status" value="1"/>
</dbReference>
<proteinExistence type="inferred from homology"/>
<feature type="binding site" evidence="3">
    <location>
        <position position="267"/>
    </location>
    <ligand>
        <name>FAD</name>
        <dbReference type="ChEBI" id="CHEBI:57692"/>
    </ligand>
</feature>
<dbReference type="InterPro" id="IPR000172">
    <property type="entry name" value="GMC_OxRdtase_N"/>
</dbReference>
<keyword evidence="4" id="KW-0732">Signal</keyword>
<dbReference type="RefSeq" id="XP_045957381.1">
    <property type="nucleotide sequence ID" value="XM_046098114.1"/>
</dbReference>
<sequence>MVRSHLLDAILASATLVSSCYGSCSYSTKSSTNGTVSQYDYVIVGGGLTGLVVATRLTEDPDVSVLVLEYGAEDRSNLTKIPYYGTTLNTASLRSLISAPEPQAGNQTFAVRVSQVPGGGSQVNGMAWNYGSSGDYDGWEALGNPGWGWDSISSYIRKDVQFTVPKPEIEALYEYSYNTSAYATEAYAQSSYPEFQYPDLYKYIDGLDELGTIPFVEEHAEGHSGGGRYFVPTALDPTTMTRASAFYAYYDKVSNRTNLKLLQKHQVREIVFSDSPEGDLVASGVKALNRSTNNTVTFTAKKEIILAAGAIYTPQLLQWSGIGPKSVLEASGIEAKLDFPAVGSNFQDHAVAYWTWTLGNPTFPAASDLTSNATFWNEAVDLYHNNLTGPLTKAQANYIAFPALPVIADDSDALVADLLAQTEGAYLPDIYASSPELLAGYEAQKKLLAAQHGNGSVAAVEIPISGAGGMPNAVEKPLSRGTIHLNASDVYGEPVVFYNALSNPFDRAILFRSLEYTRKLQATSAVADLEPVELWPGVAATTEEAALAALTKVGWLRPSFSHPSSSCPMLPKELGGCVSSDLLFYGIQKLSIIDASILPMVPGSHIQATMYAVAEKASDIIKARA</sequence>
<feature type="domain" description="Glucose-methanol-choline oxidoreductase N-terminal" evidence="5">
    <location>
        <begin position="309"/>
        <end position="323"/>
    </location>
</feature>
<organism evidence="6 7">
    <name type="scientific">Truncatella angustata</name>
    <dbReference type="NCBI Taxonomy" id="152316"/>
    <lineage>
        <taxon>Eukaryota</taxon>
        <taxon>Fungi</taxon>
        <taxon>Dikarya</taxon>
        <taxon>Ascomycota</taxon>
        <taxon>Pezizomycotina</taxon>
        <taxon>Sordariomycetes</taxon>
        <taxon>Xylariomycetidae</taxon>
        <taxon>Amphisphaeriales</taxon>
        <taxon>Sporocadaceae</taxon>
        <taxon>Truncatella</taxon>
    </lineage>
</organism>
<dbReference type="SUPFAM" id="SSF54373">
    <property type="entry name" value="FAD-linked reductases, C-terminal domain"/>
    <property type="match status" value="1"/>
</dbReference>
<dbReference type="Gene3D" id="3.50.50.60">
    <property type="entry name" value="FAD/NAD(P)-binding domain"/>
    <property type="match status" value="1"/>
</dbReference>
<feature type="active site" description="Proton donor" evidence="2">
    <location>
        <position position="562"/>
    </location>
</feature>
<evidence type="ECO:0000256" key="2">
    <source>
        <dbReference type="PIRSR" id="PIRSR000137-1"/>
    </source>
</evidence>
<reference evidence="6" key="1">
    <citation type="journal article" date="2021" name="Nat. Commun.">
        <title>Genetic determinants of endophytism in the Arabidopsis root mycobiome.</title>
        <authorList>
            <person name="Mesny F."/>
            <person name="Miyauchi S."/>
            <person name="Thiergart T."/>
            <person name="Pickel B."/>
            <person name="Atanasova L."/>
            <person name="Karlsson M."/>
            <person name="Huettel B."/>
            <person name="Barry K.W."/>
            <person name="Haridas S."/>
            <person name="Chen C."/>
            <person name="Bauer D."/>
            <person name="Andreopoulos W."/>
            <person name="Pangilinan J."/>
            <person name="LaButti K."/>
            <person name="Riley R."/>
            <person name="Lipzen A."/>
            <person name="Clum A."/>
            <person name="Drula E."/>
            <person name="Henrissat B."/>
            <person name="Kohler A."/>
            <person name="Grigoriev I.V."/>
            <person name="Martin F.M."/>
            <person name="Hacquard S."/>
        </authorList>
    </citation>
    <scope>NUCLEOTIDE SEQUENCE</scope>
    <source>
        <strain evidence="6">MPI-SDFR-AT-0073</strain>
    </source>
</reference>
<feature type="chain" id="PRO_5040513353" evidence="4">
    <location>
        <begin position="23"/>
        <end position="625"/>
    </location>
</feature>
<comment type="cofactor">
    <cofactor evidence="3">
        <name>FAD</name>
        <dbReference type="ChEBI" id="CHEBI:57692"/>
    </cofactor>
</comment>
<evidence type="ECO:0000313" key="6">
    <source>
        <dbReference type="EMBL" id="KAH6653104.1"/>
    </source>
</evidence>
<dbReference type="InterPro" id="IPR007867">
    <property type="entry name" value="GMC_OxRtase_C"/>
</dbReference>
<dbReference type="EMBL" id="JAGPXC010000005">
    <property type="protein sequence ID" value="KAH6653104.1"/>
    <property type="molecule type" value="Genomic_DNA"/>
</dbReference>
<dbReference type="GeneID" id="70127006"/>
<feature type="binding site" evidence="3">
    <location>
        <position position="116"/>
    </location>
    <ligand>
        <name>FAD</name>
        <dbReference type="ChEBI" id="CHEBI:57692"/>
    </ligand>
</feature>
<dbReference type="InterPro" id="IPR012132">
    <property type="entry name" value="GMC_OxRdtase"/>
</dbReference>
<dbReference type="GO" id="GO:0016614">
    <property type="term" value="F:oxidoreductase activity, acting on CH-OH group of donors"/>
    <property type="evidence" value="ECO:0007669"/>
    <property type="project" value="InterPro"/>
</dbReference>